<organism evidence="2 3">
    <name type="scientific">Kordia algicida OT-1</name>
    <dbReference type="NCBI Taxonomy" id="391587"/>
    <lineage>
        <taxon>Bacteria</taxon>
        <taxon>Pseudomonadati</taxon>
        <taxon>Bacteroidota</taxon>
        <taxon>Flavobacteriia</taxon>
        <taxon>Flavobacteriales</taxon>
        <taxon>Flavobacteriaceae</taxon>
        <taxon>Kordia</taxon>
    </lineage>
</organism>
<keyword evidence="1" id="KW-1133">Transmembrane helix</keyword>
<evidence type="ECO:0000256" key="1">
    <source>
        <dbReference type="SAM" id="Phobius"/>
    </source>
</evidence>
<protein>
    <submittedName>
        <fullName evidence="2">Uncharacterized protein</fullName>
    </submittedName>
</protein>
<comment type="caution">
    <text evidence="2">The sequence shown here is derived from an EMBL/GenBank/DDBJ whole genome shotgun (WGS) entry which is preliminary data.</text>
</comment>
<proteinExistence type="predicted"/>
<dbReference type="Proteomes" id="UP000002945">
    <property type="component" value="Unassembled WGS sequence"/>
</dbReference>
<keyword evidence="1" id="KW-0812">Transmembrane</keyword>
<reference evidence="2 3" key="1">
    <citation type="journal article" date="2011" name="J. Bacteriol.">
        <title>Genome sequence of the algicidal bacterium Kordia algicida OT-1.</title>
        <authorList>
            <person name="Lee H.S."/>
            <person name="Kang S.G."/>
            <person name="Kwon K.K."/>
            <person name="Lee J.H."/>
            <person name="Kim S.J."/>
        </authorList>
    </citation>
    <scope>NUCLEOTIDE SEQUENCE [LARGE SCALE GENOMIC DNA]</scope>
    <source>
        <strain evidence="2 3">OT-1</strain>
    </source>
</reference>
<keyword evidence="1" id="KW-0472">Membrane</keyword>
<gene>
    <name evidence="2" type="ORF">KAOT1_19072</name>
</gene>
<dbReference type="EMBL" id="ABIB01000002">
    <property type="protein sequence ID" value="EDP97295.1"/>
    <property type="molecule type" value="Genomic_DNA"/>
</dbReference>
<dbReference type="HOGENOM" id="CLU_3311430_0_0_10"/>
<keyword evidence="3" id="KW-1185">Reference proteome</keyword>
<sequence length="39" mass="4453">MNADKLQFLKGFITGFLTAIIFIIAFVIVALYYNLEEVL</sequence>
<dbReference type="AlphaFoldDB" id="A9DNW3"/>
<evidence type="ECO:0000313" key="2">
    <source>
        <dbReference type="EMBL" id="EDP97295.1"/>
    </source>
</evidence>
<accession>A9DNW3</accession>
<evidence type="ECO:0000313" key="3">
    <source>
        <dbReference type="Proteomes" id="UP000002945"/>
    </source>
</evidence>
<feature type="transmembrane region" description="Helical" evidence="1">
    <location>
        <begin position="12"/>
        <end position="33"/>
    </location>
</feature>
<dbReference type="STRING" id="391587.KAOT1_19072"/>
<name>A9DNW3_9FLAO</name>